<dbReference type="SUPFAM" id="SSF50370">
    <property type="entry name" value="Ricin B-like lectins"/>
    <property type="match status" value="1"/>
</dbReference>
<protein>
    <submittedName>
        <fullName evidence="6">Xylosidase</fullName>
    </submittedName>
</protein>
<dbReference type="InterPro" id="IPR000772">
    <property type="entry name" value="Ricin_B_lectin"/>
</dbReference>
<evidence type="ECO:0000313" key="7">
    <source>
        <dbReference type="Proteomes" id="UP000612585"/>
    </source>
</evidence>
<dbReference type="InterPro" id="IPR013320">
    <property type="entry name" value="ConA-like_dom_sf"/>
</dbReference>
<dbReference type="CDD" id="cd09001">
    <property type="entry name" value="GH43_FsAxh1-like"/>
    <property type="match status" value="1"/>
</dbReference>
<dbReference type="Gene3D" id="2.115.10.20">
    <property type="entry name" value="Glycosyl hydrolase domain, family 43"/>
    <property type="match status" value="1"/>
</dbReference>
<keyword evidence="4" id="KW-0732">Signal</keyword>
<dbReference type="Proteomes" id="UP000612585">
    <property type="component" value="Unassembled WGS sequence"/>
</dbReference>
<dbReference type="GO" id="GO:0004553">
    <property type="term" value="F:hydrolase activity, hydrolyzing O-glycosyl compounds"/>
    <property type="evidence" value="ECO:0007669"/>
    <property type="project" value="InterPro"/>
</dbReference>
<dbReference type="InterPro" id="IPR041542">
    <property type="entry name" value="GH43_C2"/>
</dbReference>
<comment type="similarity">
    <text evidence="1">Belongs to the glycosyl hydrolase 43 family.</text>
</comment>
<dbReference type="InterPro" id="IPR051795">
    <property type="entry name" value="Glycosyl_Hydrlase_43"/>
</dbReference>
<evidence type="ECO:0000259" key="5">
    <source>
        <dbReference type="SMART" id="SM00458"/>
    </source>
</evidence>
<feature type="signal peptide" evidence="4">
    <location>
        <begin position="1"/>
        <end position="31"/>
    </location>
</feature>
<gene>
    <name evidence="6" type="ORF">Vau01_046050</name>
</gene>
<dbReference type="PROSITE" id="PS50231">
    <property type="entry name" value="RICIN_B_LECTIN"/>
    <property type="match status" value="1"/>
</dbReference>
<dbReference type="InterPro" id="IPR023296">
    <property type="entry name" value="Glyco_hydro_beta-prop_sf"/>
</dbReference>
<sequence>MRLRTSWSILVVALLTVVAPAVVVAPAPASAATVDTSAWYVLVNRNSGKALDVYNQATTDGARITQWTRNDGTNQQWQFVDSGGGWYRLRSRLSGKVLDVYNFSTADGGSIVQWADGNGTNQQFRLADSDGGYVRLINRNSSKAVEVQSASTADGANVVQYSDWGGANQQWQLVPVGGSNPGTGTYANPVVWQDFADGDIIRVGDAYYYSASTMHYSPGAPVLRSYDLVNWEYAGHSVPSLDFGSSAYDLTGGRAYVKGIWASTLNYRRSNSTYYWIGCVEFNRTYVYTASTVDGTWSKRSQINNCYYDAGLLVDDNDTMYVAYGNSTLSVAQLSADGLSQVRAQQVYTTPSSIGTLEGSRFYKRNGYYYIWVTRPANGQYVLRSSSPWGPYETRQVLLNMAGPISGGGVPHQGGLVQTQNGDWYYMAFVDAYPGGRVPALAPISWSSDGWPTVQTVNGGWGASYPKPNIPASGRTVKPMIGTDTFTTAALGPQWEWNHNPDNSRWSAGGGLRLQTATVTNDLYAARNTLTHRIQGPTSTATVELDYSTMRDGDRAGLAMLRQTSAWVGVRRDNGATRVVMTNGLTMNSSWGTTGTGTEIASTAVSGGRIWLRATADIRPGSGRQARFSYSTDGITFVSLGNALTLDNTWQFFMGYRYAMFNYATQALGGAVTVRAFTQEKGIP</sequence>
<keyword evidence="3" id="KW-0326">Glycosidase</keyword>
<dbReference type="Gene3D" id="2.80.10.50">
    <property type="match status" value="3"/>
</dbReference>
<organism evidence="6 7">
    <name type="scientific">Virgisporangium aurantiacum</name>
    <dbReference type="NCBI Taxonomy" id="175570"/>
    <lineage>
        <taxon>Bacteria</taxon>
        <taxon>Bacillati</taxon>
        <taxon>Actinomycetota</taxon>
        <taxon>Actinomycetes</taxon>
        <taxon>Micromonosporales</taxon>
        <taxon>Micromonosporaceae</taxon>
        <taxon>Virgisporangium</taxon>
    </lineage>
</organism>
<dbReference type="SUPFAM" id="SSF49899">
    <property type="entry name" value="Concanavalin A-like lectins/glucanases"/>
    <property type="match status" value="1"/>
</dbReference>
<feature type="chain" id="PRO_5035306163" evidence="4">
    <location>
        <begin position="32"/>
        <end position="684"/>
    </location>
</feature>
<evidence type="ECO:0000313" key="6">
    <source>
        <dbReference type="EMBL" id="GIJ57089.1"/>
    </source>
</evidence>
<dbReference type="AlphaFoldDB" id="A0A8J3Z4D3"/>
<evidence type="ECO:0000256" key="1">
    <source>
        <dbReference type="ARBA" id="ARBA00009865"/>
    </source>
</evidence>
<reference evidence="6" key="1">
    <citation type="submission" date="2021-01" db="EMBL/GenBank/DDBJ databases">
        <title>Whole genome shotgun sequence of Virgisporangium aurantiacum NBRC 16421.</title>
        <authorList>
            <person name="Komaki H."/>
            <person name="Tamura T."/>
        </authorList>
    </citation>
    <scope>NUCLEOTIDE SEQUENCE</scope>
    <source>
        <strain evidence="6">NBRC 16421</strain>
    </source>
</reference>
<evidence type="ECO:0000256" key="3">
    <source>
        <dbReference type="ARBA" id="ARBA00023295"/>
    </source>
</evidence>
<dbReference type="SUPFAM" id="SSF75005">
    <property type="entry name" value="Arabinanase/levansucrase/invertase"/>
    <property type="match status" value="1"/>
</dbReference>
<dbReference type="SMART" id="SM00458">
    <property type="entry name" value="RICIN"/>
    <property type="match status" value="1"/>
</dbReference>
<comment type="caution">
    <text evidence="6">The sequence shown here is derived from an EMBL/GenBank/DDBJ whole genome shotgun (WGS) entry which is preliminary data.</text>
</comment>
<keyword evidence="2" id="KW-0378">Hydrolase</keyword>
<name>A0A8J3Z4D3_9ACTN</name>
<dbReference type="Gene3D" id="2.60.120.200">
    <property type="match status" value="1"/>
</dbReference>
<evidence type="ECO:0000256" key="2">
    <source>
        <dbReference type="ARBA" id="ARBA00022801"/>
    </source>
</evidence>
<dbReference type="RefSeq" id="WP_203996160.1">
    <property type="nucleotide sequence ID" value="NZ_BOPG01000028.1"/>
</dbReference>
<dbReference type="EMBL" id="BOPG01000028">
    <property type="protein sequence ID" value="GIJ57089.1"/>
    <property type="molecule type" value="Genomic_DNA"/>
</dbReference>
<dbReference type="PANTHER" id="PTHR42812">
    <property type="entry name" value="BETA-XYLOSIDASE"/>
    <property type="match status" value="1"/>
</dbReference>
<feature type="domain" description="Ricin B lectin" evidence="5">
    <location>
        <begin position="38"/>
        <end position="174"/>
    </location>
</feature>
<dbReference type="Pfam" id="PF17851">
    <property type="entry name" value="GH43_C2"/>
    <property type="match status" value="1"/>
</dbReference>
<dbReference type="InterPro" id="IPR006710">
    <property type="entry name" value="Glyco_hydro_43"/>
</dbReference>
<evidence type="ECO:0000256" key="4">
    <source>
        <dbReference type="SAM" id="SignalP"/>
    </source>
</evidence>
<dbReference type="Pfam" id="PF14200">
    <property type="entry name" value="RicinB_lectin_2"/>
    <property type="match status" value="2"/>
</dbReference>
<dbReference type="CDD" id="cd23446">
    <property type="entry name" value="beta-trefoil_Ricin_1_3Gal43A"/>
    <property type="match status" value="1"/>
</dbReference>
<dbReference type="InterPro" id="IPR035992">
    <property type="entry name" value="Ricin_B-like_lectins"/>
</dbReference>
<accession>A0A8J3Z4D3</accession>
<dbReference type="GO" id="GO:0005975">
    <property type="term" value="P:carbohydrate metabolic process"/>
    <property type="evidence" value="ECO:0007669"/>
    <property type="project" value="InterPro"/>
</dbReference>
<dbReference type="PANTHER" id="PTHR42812:SF15">
    <property type="entry name" value="HYDROLASE, PUTATIVE (AFU_ORTHOLOGUE AFUA_2G00930)-RELATED"/>
    <property type="match status" value="1"/>
</dbReference>
<dbReference type="Pfam" id="PF04616">
    <property type="entry name" value="Glyco_hydro_43"/>
    <property type="match status" value="1"/>
</dbReference>
<proteinExistence type="inferred from homology"/>
<keyword evidence="7" id="KW-1185">Reference proteome</keyword>